<evidence type="ECO:0000313" key="3">
    <source>
        <dbReference type="Ensembl" id="ENSCAFP00040010969.1"/>
    </source>
</evidence>
<dbReference type="InterPro" id="IPR029417">
    <property type="entry name" value="FAM227"/>
</dbReference>
<dbReference type="OrthoDB" id="192208at2759"/>
<sequence length="574" mass="68057">MAYFSNMDVINVTALPMVPVDEYLTVSLNAQNKVKNAVRKTLEDNPPCILLWCCLQLRPNTPAIERFELEKKALREKSRGGLRDRVLNCQMMDLISIFCFLFQKIAHKNMLVELYQYPQFNSAVPNRLPNGVNFCDMVGNVVRAERNRLSGKSFCSDKELEKFLSSPSPRAMWLDSFWWIFHERYQPNKEVQNKLFDRISQNYASLLLHEFKSHYEEALLKRLPSLLSKAVYTSFCCCFPQSWFNTHEFKSDICNTMSLWISGIYPCLQSYNSWDYSELDPERFRREKIILQRRLLKKREFSLFTSKRCISQMSIQNKKIHCLKVSRGAQTQTPCIPKKYHGQTLVFRKAAKQVKRISQAREYENMLPKQSYPACKSPELTSNFFNIYGKSPLIVHFLQNYASLQQHGKDVLIVRREKTKNATESVLTYAEVIDLTLSNMKKRKENFHQLNRLHWNEWKYFDEYLKGLQENFLRDVKNVDQRALEKKKANHMFIQPSSFLEESFDKKRRGSHERETAFLSRFVLTKTMEKWKYKHCFFFFKVNFTHSMELNMGLELTTLRSRPELRPRVRCLTN</sequence>
<dbReference type="Ensembl" id="ENSCAFT00000002136.5">
    <property type="protein sequence ID" value="ENSCAFP00000001977.4"/>
    <property type="gene ID" value="ENSCAFG00000001385.5"/>
</dbReference>
<reference evidence="3" key="2">
    <citation type="submission" date="2018-10" db="EMBL/GenBank/DDBJ databases">
        <title>De novo assembly of a Great Dane genome.</title>
        <authorList>
            <person name="Kidd J.M."/>
            <person name="Pendleton A.L."/>
            <person name="Shen F."/>
            <person name="Emery S."/>
        </authorList>
    </citation>
    <scope>NUCLEOTIDE SEQUENCE [LARGE SCALE GENOMIC DNA]</scope>
    <source>
        <strain evidence="3">Great Dane</strain>
    </source>
</reference>
<protein>
    <submittedName>
        <fullName evidence="3">Family with sequence similarity 227 member A</fullName>
    </submittedName>
</protein>
<dbReference type="Proteomes" id="UP000002254">
    <property type="component" value="Chromosome 10"/>
</dbReference>
<dbReference type="Ensembl" id="ENSCAFT00040012654.1">
    <property type="protein sequence ID" value="ENSCAFP00040010969.1"/>
    <property type="gene ID" value="ENSCAFG00040006776.1"/>
</dbReference>
<reference evidence="2 4" key="1">
    <citation type="journal article" date="2005" name="Nature">
        <title>Genome sequence, comparative analysis and haplotype structure of the domestic dog.</title>
        <authorList>
            <consortium name="Broad Sequencing Platform"/>
            <person name="Lindblad-Toh K."/>
            <person name="Wade C.M."/>
            <person name="Mikkelsen T.S."/>
            <person name="Karlsson E.K."/>
            <person name="Jaffe D.B."/>
            <person name="Kamal M."/>
            <person name="Clamp M."/>
            <person name="Chang J.L."/>
            <person name="Kulbokas E.J. III"/>
            <person name="Zody M.C."/>
            <person name="Mauceli E."/>
            <person name="Xie X."/>
            <person name="Breen M."/>
            <person name="Wayne R.K."/>
            <person name="Ostrander E.A."/>
            <person name="Ponting C.P."/>
            <person name="Galibert F."/>
            <person name="Smith D.R."/>
            <person name="DeJong P.J."/>
            <person name="Kirkness E."/>
            <person name="Alvarez P."/>
            <person name="Biagi T."/>
            <person name="Brockman W."/>
            <person name="Butler J."/>
            <person name="Chin C.W."/>
            <person name="Cook A."/>
            <person name="Cuff J."/>
            <person name="Daly M.J."/>
            <person name="DeCaprio D."/>
            <person name="Gnerre S."/>
            <person name="Grabherr M."/>
            <person name="Kellis M."/>
            <person name="Kleber M."/>
            <person name="Bardeleben C."/>
            <person name="Goodstadt L."/>
            <person name="Heger A."/>
            <person name="Hitte C."/>
            <person name="Kim L."/>
            <person name="Koepfli K.P."/>
            <person name="Parker H.G."/>
            <person name="Pollinger J.P."/>
            <person name="Searle S.M."/>
            <person name="Sutter N.B."/>
            <person name="Thomas R."/>
            <person name="Webber C."/>
            <person name="Baldwin J."/>
            <person name="Abebe A."/>
            <person name="Abouelleil A."/>
            <person name="Aftuck L."/>
            <person name="Ait-Zahra M."/>
            <person name="Aldredge T."/>
            <person name="Allen N."/>
            <person name="An P."/>
            <person name="Anderson S."/>
            <person name="Antoine C."/>
            <person name="Arachchi H."/>
            <person name="Aslam A."/>
            <person name="Ayotte L."/>
            <person name="Bachantsang P."/>
            <person name="Barry A."/>
            <person name="Bayul T."/>
            <person name="Benamara M."/>
            <person name="Berlin A."/>
            <person name="Bessette D."/>
            <person name="Blitshteyn B."/>
            <person name="Bloom T."/>
            <person name="Blye J."/>
            <person name="Boguslavskiy L."/>
            <person name="Bonnet C."/>
            <person name="Boukhgalter B."/>
            <person name="Brown A."/>
            <person name="Cahill P."/>
            <person name="Calixte N."/>
            <person name="Camarata J."/>
            <person name="Cheshatsang Y."/>
            <person name="Chu J."/>
            <person name="Citroen M."/>
            <person name="Collymore A."/>
            <person name="Cooke P."/>
            <person name="Dawoe T."/>
            <person name="Daza R."/>
            <person name="Decktor K."/>
            <person name="DeGray S."/>
            <person name="Dhargay N."/>
            <person name="Dooley K."/>
            <person name="Dooley K."/>
            <person name="Dorje P."/>
            <person name="Dorjee K."/>
            <person name="Dorris L."/>
            <person name="Duffey N."/>
            <person name="Dupes A."/>
            <person name="Egbiremolen O."/>
            <person name="Elong R."/>
            <person name="Falk J."/>
            <person name="Farina A."/>
            <person name="Faro S."/>
            <person name="Ferguson D."/>
            <person name="Ferreira P."/>
            <person name="Fisher S."/>
            <person name="FitzGerald M."/>
            <person name="Foley K."/>
            <person name="Foley C."/>
            <person name="Franke A."/>
            <person name="Friedrich D."/>
            <person name="Gage D."/>
            <person name="Garber M."/>
            <person name="Gearin G."/>
            <person name="Giannoukos G."/>
            <person name="Goode T."/>
            <person name="Goyette A."/>
            <person name="Graham J."/>
            <person name="Grandbois E."/>
            <person name="Gyaltsen K."/>
            <person name="Hafez N."/>
            <person name="Hagopian D."/>
            <person name="Hagos B."/>
            <person name="Hall J."/>
            <person name="Healy C."/>
            <person name="Hegarty R."/>
            <person name="Honan T."/>
            <person name="Horn A."/>
            <person name="Houde N."/>
            <person name="Hughes L."/>
            <person name="Hunnicutt L."/>
            <person name="Husby M."/>
            <person name="Jester B."/>
            <person name="Jones C."/>
            <person name="Kamat A."/>
            <person name="Kanga B."/>
            <person name="Kells C."/>
            <person name="Khazanovich D."/>
            <person name="Kieu A.C."/>
            <person name="Kisner P."/>
            <person name="Kumar M."/>
            <person name="Lance K."/>
            <person name="Landers T."/>
            <person name="Lara M."/>
            <person name="Lee W."/>
            <person name="Leger J.P."/>
            <person name="Lennon N."/>
            <person name="Leuper L."/>
            <person name="LeVine S."/>
            <person name="Liu J."/>
            <person name="Liu X."/>
            <person name="Lokyitsang Y."/>
            <person name="Lokyitsang T."/>
            <person name="Lui A."/>
            <person name="Macdonald J."/>
            <person name="Major J."/>
            <person name="Marabella R."/>
            <person name="Maru K."/>
            <person name="Matthews C."/>
            <person name="McDonough S."/>
            <person name="Mehta T."/>
            <person name="Meldrim J."/>
            <person name="Melnikov A."/>
            <person name="Meneus L."/>
            <person name="Mihalev A."/>
            <person name="Mihova T."/>
            <person name="Miller K."/>
            <person name="Mittelman R."/>
            <person name="Mlenga V."/>
            <person name="Mulrain L."/>
            <person name="Munson G."/>
            <person name="Navidi A."/>
            <person name="Naylor J."/>
            <person name="Nguyen T."/>
            <person name="Nguyen N."/>
            <person name="Nguyen C."/>
            <person name="Nguyen T."/>
            <person name="Nicol R."/>
            <person name="Norbu N."/>
            <person name="Norbu C."/>
            <person name="Novod N."/>
            <person name="Nyima T."/>
            <person name="Olandt P."/>
            <person name="O'Neill B."/>
            <person name="O'Neill K."/>
            <person name="Osman S."/>
            <person name="Oyono L."/>
            <person name="Patti C."/>
            <person name="Perrin D."/>
            <person name="Phunkhang P."/>
            <person name="Pierre F."/>
            <person name="Priest M."/>
            <person name="Rachupka A."/>
            <person name="Raghuraman S."/>
            <person name="Rameau R."/>
            <person name="Ray V."/>
            <person name="Raymond C."/>
            <person name="Rege F."/>
            <person name="Rise C."/>
            <person name="Rogers J."/>
            <person name="Rogov P."/>
            <person name="Sahalie J."/>
            <person name="Settipalli S."/>
            <person name="Sharpe T."/>
            <person name="Shea T."/>
            <person name="Sheehan M."/>
            <person name="Sherpa N."/>
            <person name="Shi J."/>
            <person name="Shih D."/>
            <person name="Sloan J."/>
            <person name="Smith C."/>
            <person name="Sparrow T."/>
            <person name="Stalker J."/>
            <person name="Stange-Thomann N."/>
            <person name="Stavropoulos S."/>
            <person name="Stone C."/>
            <person name="Stone S."/>
            <person name="Sykes S."/>
            <person name="Tchuinga P."/>
            <person name="Tenzing P."/>
            <person name="Tesfaye S."/>
            <person name="Thoulutsang D."/>
            <person name="Thoulutsang Y."/>
            <person name="Topham K."/>
            <person name="Topping I."/>
            <person name="Tsamla T."/>
            <person name="Vassiliev H."/>
            <person name="Venkataraman V."/>
            <person name="Vo A."/>
            <person name="Wangchuk T."/>
            <person name="Wangdi T."/>
            <person name="Weiand M."/>
            <person name="Wilkinson J."/>
            <person name="Wilson A."/>
            <person name="Yadav S."/>
            <person name="Yang S."/>
            <person name="Yang X."/>
            <person name="Young G."/>
            <person name="Yu Q."/>
            <person name="Zainoun J."/>
            <person name="Zembek L."/>
            <person name="Zimmer A."/>
            <person name="Lander E.S."/>
        </authorList>
    </citation>
    <scope>NUCLEOTIDE SEQUENCE [LARGE SCALE GENOMIC DNA]</scope>
    <source>
        <strain evidence="2">Boxer</strain>
    </source>
</reference>
<evidence type="ECO:0000313" key="5">
    <source>
        <dbReference type="Proteomes" id="UP000694542"/>
    </source>
</evidence>
<dbReference type="Proteomes" id="UP000694542">
    <property type="component" value="Chromosome 10"/>
</dbReference>
<evidence type="ECO:0000256" key="1">
    <source>
        <dbReference type="ARBA" id="ARBA00008666"/>
    </source>
</evidence>
<accession>A0A8C0Q9U8</accession>
<dbReference type="PANTHER" id="PTHR33560">
    <property type="entry name" value="PROTEIN FAM227B"/>
    <property type="match status" value="1"/>
</dbReference>
<evidence type="ECO:0000313" key="4">
    <source>
        <dbReference type="Proteomes" id="UP000002254"/>
    </source>
</evidence>
<dbReference type="PANTHER" id="PTHR33560:SF1">
    <property type="entry name" value="PROTEIN FAM227A"/>
    <property type="match status" value="1"/>
</dbReference>
<dbReference type="AlphaFoldDB" id="A0A8C0Q9U8"/>
<dbReference type="Pfam" id="PF14922">
    <property type="entry name" value="FWWh"/>
    <property type="match status" value="1"/>
</dbReference>
<comment type="similarity">
    <text evidence="1">Belongs to the FAM227 family.</text>
</comment>
<name>A0A8C0Q9U8_CANLF</name>
<evidence type="ECO:0000313" key="2">
    <source>
        <dbReference type="Ensembl" id="ENSCAFP00000001977.4"/>
    </source>
</evidence>
<organism evidence="3 5">
    <name type="scientific">Canis lupus familiaris</name>
    <name type="common">Dog</name>
    <name type="synonym">Canis familiaris</name>
    <dbReference type="NCBI Taxonomy" id="9615"/>
    <lineage>
        <taxon>Eukaryota</taxon>
        <taxon>Metazoa</taxon>
        <taxon>Chordata</taxon>
        <taxon>Craniata</taxon>
        <taxon>Vertebrata</taxon>
        <taxon>Euteleostomi</taxon>
        <taxon>Mammalia</taxon>
        <taxon>Eutheria</taxon>
        <taxon>Laurasiatheria</taxon>
        <taxon>Carnivora</taxon>
        <taxon>Caniformia</taxon>
        <taxon>Canidae</taxon>
        <taxon>Canis</taxon>
    </lineage>
</organism>
<gene>
    <name evidence="2" type="primary">FAM227A</name>
</gene>
<proteinExistence type="inferred from homology"/>
<reference evidence="3" key="3">
    <citation type="submission" date="2025-05" db="UniProtKB">
        <authorList>
            <consortium name="Ensembl"/>
        </authorList>
    </citation>
    <scope>IDENTIFICATION</scope>
</reference>